<feature type="domain" description="FAD-binding" evidence="3">
    <location>
        <begin position="4"/>
        <end position="309"/>
    </location>
</feature>
<evidence type="ECO:0000256" key="2">
    <source>
        <dbReference type="ARBA" id="ARBA00023033"/>
    </source>
</evidence>
<dbReference type="RefSeq" id="WP_206571280.1">
    <property type="nucleotide sequence ID" value="NZ_JAFKCW010000005.1"/>
</dbReference>
<keyword evidence="1" id="KW-0560">Oxidoreductase</keyword>
<keyword evidence="2 4" id="KW-0503">Monooxygenase</keyword>
<comment type="caution">
    <text evidence="4">The sequence shown here is derived from an EMBL/GenBank/DDBJ whole genome shotgun (WGS) entry which is preliminary data.</text>
</comment>
<dbReference type="PANTHER" id="PTHR13789:SF309">
    <property type="entry name" value="PUTATIVE (AFU_ORTHOLOGUE AFUA_6G14510)-RELATED"/>
    <property type="match status" value="1"/>
</dbReference>
<dbReference type="Proteomes" id="UP000664698">
    <property type="component" value="Unassembled WGS sequence"/>
</dbReference>
<keyword evidence="5" id="KW-1185">Reference proteome</keyword>
<name>A0ABS3BW19_9BACT</name>
<sequence>MKPDTEFLILGGGIAGLATAIALQKIGKDFLVAEASEAFRPVGAGIALAANAMKALSKIGAADAVIPKGSRLADFSIYDDKGKLISKTHAHNPDYGNFTIHRADLHAALLSFLEEKKLLTGKRSKRFVKGPKRYTVFFEDGSEISASHLIVAEGIHSPIRKQLLPDTNPRFAGYTCWRGIADNGQLHIDETFETWGRKGRIGIVPLRNKQIYWFACVNAPHADSDKKNFKKEDILEIFGDFHSSISEVLKATYAPIIWNDILDLPPLSRFAFEDILLIGDAAHATTPNMGQGACMALEDAAVLMACLKKNPSTSTAFLDFEKRRLTRTRQIVIQSWTLGKVAQLENPIGIWLRNFAFRVTPASVNQKQLEKLYNVDLD</sequence>
<gene>
    <name evidence="4" type="ORF">J0A67_20600</name>
</gene>
<dbReference type="SUPFAM" id="SSF51905">
    <property type="entry name" value="FAD/NAD(P)-binding domain"/>
    <property type="match status" value="1"/>
</dbReference>
<dbReference type="Gene3D" id="3.50.50.60">
    <property type="entry name" value="FAD/NAD(P)-binding domain"/>
    <property type="match status" value="1"/>
</dbReference>
<reference evidence="4 5" key="1">
    <citation type="submission" date="2021-03" db="EMBL/GenBank/DDBJ databases">
        <title>novel species isolated from a fishpond in China.</title>
        <authorList>
            <person name="Lu H."/>
            <person name="Cai Z."/>
        </authorList>
    </citation>
    <scope>NUCLEOTIDE SEQUENCE [LARGE SCALE GENOMIC DNA]</scope>
    <source>
        <strain evidence="4 5">JCM 31546</strain>
    </source>
</reference>
<dbReference type="InterPro" id="IPR050493">
    <property type="entry name" value="FAD-dep_Monooxygenase_BioMet"/>
</dbReference>
<dbReference type="GO" id="GO:0004497">
    <property type="term" value="F:monooxygenase activity"/>
    <property type="evidence" value="ECO:0007669"/>
    <property type="project" value="UniProtKB-KW"/>
</dbReference>
<dbReference type="InterPro" id="IPR036188">
    <property type="entry name" value="FAD/NAD-bd_sf"/>
</dbReference>
<dbReference type="PRINTS" id="PR00420">
    <property type="entry name" value="RNGMNOXGNASE"/>
</dbReference>
<proteinExistence type="predicted"/>
<evidence type="ECO:0000259" key="3">
    <source>
        <dbReference type="Pfam" id="PF01494"/>
    </source>
</evidence>
<dbReference type="Pfam" id="PF01494">
    <property type="entry name" value="FAD_binding_3"/>
    <property type="match status" value="1"/>
</dbReference>
<evidence type="ECO:0000313" key="4">
    <source>
        <dbReference type="EMBL" id="MBN7803288.1"/>
    </source>
</evidence>
<evidence type="ECO:0000256" key="1">
    <source>
        <dbReference type="ARBA" id="ARBA00023002"/>
    </source>
</evidence>
<accession>A0ABS3BW19</accession>
<dbReference type="PANTHER" id="PTHR13789">
    <property type="entry name" value="MONOOXYGENASE"/>
    <property type="match status" value="1"/>
</dbReference>
<evidence type="ECO:0000313" key="5">
    <source>
        <dbReference type="Proteomes" id="UP000664698"/>
    </source>
</evidence>
<organism evidence="4 5">
    <name type="scientific">Algoriphagus aestuariicola</name>
    <dbReference type="NCBI Taxonomy" id="1852016"/>
    <lineage>
        <taxon>Bacteria</taxon>
        <taxon>Pseudomonadati</taxon>
        <taxon>Bacteroidota</taxon>
        <taxon>Cytophagia</taxon>
        <taxon>Cytophagales</taxon>
        <taxon>Cyclobacteriaceae</taxon>
        <taxon>Algoriphagus</taxon>
    </lineage>
</organism>
<dbReference type="EMBL" id="JAFKCW010000005">
    <property type="protein sequence ID" value="MBN7803288.1"/>
    <property type="molecule type" value="Genomic_DNA"/>
</dbReference>
<dbReference type="InterPro" id="IPR002938">
    <property type="entry name" value="FAD-bd"/>
</dbReference>
<protein>
    <submittedName>
        <fullName evidence="4">FAD-dependent monooxygenase</fullName>
    </submittedName>
</protein>
<dbReference type="NCBIfam" id="NF005243">
    <property type="entry name" value="PRK06753.1"/>
    <property type="match status" value="1"/>
</dbReference>